<comment type="caution">
    <text evidence="1">The sequence shown here is derived from an EMBL/GenBank/DDBJ whole genome shotgun (WGS) entry which is preliminary data.</text>
</comment>
<dbReference type="Proteomes" id="UP001281147">
    <property type="component" value="Unassembled WGS sequence"/>
</dbReference>
<sequence>MLSKAFGVFLACCGLFQIASTLQQGSKVQDVAAVKSFASPTIQVDDNTLHLSLPASMQQTLEMIENVKCLSSCAKIASSALLHACSALDGSIQYDGTDLKQGSDLLVDEEADIYAARLAVCELSGADFSIPKECKAFVPTERTKKKRSIRGFWSNDGPSEPGSLFQHYDEITQTNLQQCRKALGSTPQSWTSFSNNRQNAVVMCRAMRSEVDKDEQLEVGKILAQAAAASTESLKDAYEHINEIKAHFSELATAMPQFQHDLAAGNKEQQEYLQRFWTEIERVRNSLASVSEGFAGVSEQIRGANDDVVDLRAAISKAASDSAAETNELARAAQQDFKELSTNVETVNEVMEYFAEHTIQLVINKLYTITGNMDVVNALMSKHHQDLTEFDKFNQRSRQLAIEQEKEYQASHKENLELLKQSKTAAEEMAASVTSGLGLLTAGFPDASEILKKGAAFVGYTSIYALITFGIWERYVGFSVLGNILAAQGTGLLLAFMSMCSFGPKDFFTAAYAHLNTTIFDSQLLSGVFLGVASCLLILAVWSAIRVVLCGRTNRDRDLLAEYDPASPTFAPKSKWTV</sequence>
<proteinExistence type="predicted"/>
<keyword evidence="2" id="KW-1185">Reference proteome</keyword>
<reference evidence="1" key="1">
    <citation type="submission" date="2023-07" db="EMBL/GenBank/DDBJ databases">
        <title>Black Yeasts Isolated from many extreme environments.</title>
        <authorList>
            <person name="Coleine C."/>
            <person name="Stajich J.E."/>
            <person name="Selbmann L."/>
        </authorList>
    </citation>
    <scope>NUCLEOTIDE SEQUENCE</scope>
    <source>
        <strain evidence="1">CCFEE 5714</strain>
    </source>
</reference>
<gene>
    <name evidence="1" type="ORF">LTR37_019632</name>
</gene>
<dbReference type="EMBL" id="JAUTXU010000310">
    <property type="protein sequence ID" value="KAK3686611.1"/>
    <property type="molecule type" value="Genomic_DNA"/>
</dbReference>
<evidence type="ECO:0000313" key="1">
    <source>
        <dbReference type="EMBL" id="KAK3686611.1"/>
    </source>
</evidence>
<protein>
    <submittedName>
        <fullName evidence="1">Uncharacterized protein</fullName>
    </submittedName>
</protein>
<organism evidence="1 2">
    <name type="scientific">Vermiconidia calcicola</name>
    <dbReference type="NCBI Taxonomy" id="1690605"/>
    <lineage>
        <taxon>Eukaryota</taxon>
        <taxon>Fungi</taxon>
        <taxon>Dikarya</taxon>
        <taxon>Ascomycota</taxon>
        <taxon>Pezizomycotina</taxon>
        <taxon>Dothideomycetes</taxon>
        <taxon>Dothideomycetidae</taxon>
        <taxon>Mycosphaerellales</taxon>
        <taxon>Extremaceae</taxon>
        <taxon>Vermiconidia</taxon>
    </lineage>
</organism>
<name>A0ACC3MDP1_9PEZI</name>
<accession>A0ACC3MDP1</accession>
<evidence type="ECO:0000313" key="2">
    <source>
        <dbReference type="Proteomes" id="UP001281147"/>
    </source>
</evidence>